<protein>
    <submittedName>
        <fullName evidence="1">Uncharacterized protein</fullName>
    </submittedName>
</protein>
<evidence type="ECO:0000313" key="1">
    <source>
        <dbReference type="EMBL" id="CAK5273581.1"/>
    </source>
</evidence>
<evidence type="ECO:0000313" key="2">
    <source>
        <dbReference type="Proteomes" id="UP001295794"/>
    </source>
</evidence>
<keyword evidence="2" id="KW-1185">Reference proteome</keyword>
<reference evidence="1" key="1">
    <citation type="submission" date="2023-11" db="EMBL/GenBank/DDBJ databases">
        <authorList>
            <person name="De Vega J J."/>
            <person name="De Vega J J."/>
        </authorList>
    </citation>
    <scope>NUCLEOTIDE SEQUENCE</scope>
</reference>
<dbReference type="Proteomes" id="UP001295794">
    <property type="component" value="Unassembled WGS sequence"/>
</dbReference>
<dbReference type="EMBL" id="CAVNYO010000397">
    <property type="protein sequence ID" value="CAK5273581.1"/>
    <property type="molecule type" value="Genomic_DNA"/>
</dbReference>
<feature type="non-terminal residue" evidence="1">
    <location>
        <position position="1"/>
    </location>
</feature>
<accession>A0AAD2Q3Z1</accession>
<proteinExistence type="predicted"/>
<name>A0AAD2Q3Z1_9AGAR</name>
<organism evidence="1 2">
    <name type="scientific">Mycena citricolor</name>
    <dbReference type="NCBI Taxonomy" id="2018698"/>
    <lineage>
        <taxon>Eukaryota</taxon>
        <taxon>Fungi</taxon>
        <taxon>Dikarya</taxon>
        <taxon>Basidiomycota</taxon>
        <taxon>Agaricomycotina</taxon>
        <taxon>Agaricomycetes</taxon>
        <taxon>Agaricomycetidae</taxon>
        <taxon>Agaricales</taxon>
        <taxon>Marasmiineae</taxon>
        <taxon>Mycenaceae</taxon>
        <taxon>Mycena</taxon>
    </lineage>
</organism>
<dbReference type="AlphaFoldDB" id="A0AAD2Q3Z1"/>
<sequence length="210" mass="23111">LEFIDDQILFPYGQPAILTARPPHLDTNIPSTAFSRMSLANVMGRQGDDGDSIIYSMDEESSDTDTISHVPMDGVWDDQAAGARELEDLFESMINVKFGIHLRPSDFVLEKIVRAFGGVKEVTAMHLTLAPVADEHDADDALANSPGLILWPSTFIPMTPEELEIHASKHQRVLLSCKAGLIDYAAEIAEIGEGRTQSDAAKEALWDYQK</sequence>
<gene>
    <name evidence="1" type="ORF">MYCIT1_LOCUS20123</name>
</gene>
<comment type="caution">
    <text evidence="1">The sequence shown here is derived from an EMBL/GenBank/DDBJ whole genome shotgun (WGS) entry which is preliminary data.</text>
</comment>